<dbReference type="Pfam" id="PF22936">
    <property type="entry name" value="Pol_BBD"/>
    <property type="match status" value="1"/>
</dbReference>
<evidence type="ECO:0000259" key="1">
    <source>
        <dbReference type="Pfam" id="PF22936"/>
    </source>
</evidence>
<proteinExistence type="predicted"/>
<accession>A0A0H5R600</accession>
<dbReference type="InterPro" id="IPR054722">
    <property type="entry name" value="PolX-like_BBD"/>
</dbReference>
<sequence length="118" mass="12709">EQAPPSSNYAFYAAKRQWWWFTGATSSISSKVSDPKPVDCESLTLADGSTIPITGAGHVDVGFRISNVLQVPGANTNLLSIGRACDDGNIDSASFDRNGYRLGERQDGVPRRLHRAVA</sequence>
<dbReference type="EMBL" id="HACM01003207">
    <property type="protein sequence ID" value="CRZ03649.1"/>
    <property type="molecule type" value="Transcribed_RNA"/>
</dbReference>
<feature type="domain" description="Retrovirus-related Pol polyprotein from transposon TNT 1-94-like beta-barrel" evidence="1">
    <location>
        <begin position="18"/>
        <end position="88"/>
    </location>
</feature>
<reference evidence="2" key="1">
    <citation type="submission" date="2015-04" db="EMBL/GenBank/DDBJ databases">
        <title>The genome sequence of the plant pathogenic Rhizarian Plasmodiophora brassicae reveals insights in its biotrophic life cycle and the origin of chitin synthesis.</title>
        <authorList>
            <person name="Schwelm A."/>
            <person name="Fogelqvist J."/>
            <person name="Knaust A."/>
            <person name="Julke S."/>
            <person name="Lilja T."/>
            <person name="Dhandapani V."/>
            <person name="Bonilla-Rosso G."/>
            <person name="Karlsson M."/>
            <person name="Shevchenko A."/>
            <person name="Choi S.R."/>
            <person name="Kim H.G."/>
            <person name="Park J.Y."/>
            <person name="Lim Y.P."/>
            <person name="Ludwig-Muller J."/>
            <person name="Dixelius C."/>
        </authorList>
    </citation>
    <scope>NUCLEOTIDE SEQUENCE</scope>
    <source>
        <tissue evidence="2">Potato root galls</tissue>
    </source>
</reference>
<organism evidence="2">
    <name type="scientific">Spongospora subterranea</name>
    <dbReference type="NCBI Taxonomy" id="70186"/>
    <lineage>
        <taxon>Eukaryota</taxon>
        <taxon>Sar</taxon>
        <taxon>Rhizaria</taxon>
        <taxon>Endomyxa</taxon>
        <taxon>Phytomyxea</taxon>
        <taxon>Plasmodiophorida</taxon>
        <taxon>Plasmodiophoridae</taxon>
        <taxon>Spongospora</taxon>
    </lineage>
</organism>
<protein>
    <recommendedName>
        <fullName evidence="1">Retrovirus-related Pol polyprotein from transposon TNT 1-94-like beta-barrel domain-containing protein</fullName>
    </recommendedName>
</protein>
<dbReference type="AlphaFoldDB" id="A0A0H5R600"/>
<feature type="non-terminal residue" evidence="2">
    <location>
        <position position="1"/>
    </location>
</feature>
<evidence type="ECO:0000313" key="2">
    <source>
        <dbReference type="EMBL" id="CRZ03649.1"/>
    </source>
</evidence>
<feature type="non-terminal residue" evidence="2">
    <location>
        <position position="118"/>
    </location>
</feature>
<name>A0A0H5R600_9EUKA</name>